<evidence type="ECO:0000313" key="1">
    <source>
        <dbReference type="EMBL" id="ASF00418.1"/>
    </source>
</evidence>
<proteinExistence type="predicted"/>
<protein>
    <submittedName>
        <fullName evidence="1">Uncharacterized protein</fullName>
    </submittedName>
</protein>
<sequence>MKIVKRHCYAKGNVIYKSRILKYKPFPYKMIYHVMDLIQENLIPELLKGRKKVMYPNDVNNVKYYGHCYHASQALYYLIDTDSLIGVSAKDYRGEKHWWLQDGNQIFDVTSEQYFSVDKKPPWNIGKKTKWYGWQERPQQISLNLMTSVLKDRLVKDETVNKGN</sequence>
<reference evidence="1" key="1">
    <citation type="submission" date="2016-10" db="EMBL/GenBank/DDBJ databases">
        <authorList>
            <person name="Varghese N."/>
        </authorList>
    </citation>
    <scope>NUCLEOTIDE SEQUENCE</scope>
</reference>
<organism evidence="1">
    <name type="scientific">uncultured virus</name>
    <dbReference type="NCBI Taxonomy" id="340016"/>
    <lineage>
        <taxon>Viruses</taxon>
        <taxon>environmental samples</taxon>
    </lineage>
</organism>
<name>A0A218MMC5_9VIRU</name>
<accession>A0A218MMC5</accession>
<reference evidence="1" key="2">
    <citation type="journal article" date="2017" name="Nat. Commun.">
        <title>Single-virus genomics reveals hidden cosmopolitan and abundant viruses.</title>
        <authorList>
            <person name="Martinez-Hernandez F."/>
            <person name="Fornas O."/>
            <person name="Lluesma Gomez M."/>
            <person name="Bolduc B."/>
            <person name="de la Cruz Pena M.J."/>
            <person name="Martinez J.M."/>
            <person name="Anton J."/>
            <person name="Gasol J.M."/>
            <person name="Rosselli R."/>
            <person name="Rodriguez-Valera F."/>
            <person name="Sullivan M.B."/>
            <person name="Acinas S.G."/>
            <person name="Martinez-Garcia M."/>
        </authorList>
    </citation>
    <scope>NUCLEOTIDE SEQUENCE</scope>
</reference>
<dbReference type="EMBL" id="KY052833">
    <property type="protein sequence ID" value="ASF00418.1"/>
    <property type="molecule type" value="Genomic_DNA"/>
</dbReference>